<dbReference type="PROSITE" id="PS51257">
    <property type="entry name" value="PROKAR_LIPOPROTEIN"/>
    <property type="match status" value="1"/>
</dbReference>
<feature type="chain" id="PRO_5020632296" description="DUF2846 domain-containing protein" evidence="1">
    <location>
        <begin position="23"/>
        <end position="146"/>
    </location>
</feature>
<evidence type="ECO:0000313" key="2">
    <source>
        <dbReference type="EMBL" id="TCI07335.1"/>
    </source>
</evidence>
<feature type="signal peptide" evidence="1">
    <location>
        <begin position="1"/>
        <end position="22"/>
    </location>
</feature>
<dbReference type="AlphaFoldDB" id="A0A4R0YLZ1"/>
<reference evidence="2 3" key="1">
    <citation type="submission" date="2019-02" db="EMBL/GenBank/DDBJ databases">
        <title>Dyella amyloliquefaciens sp. nov., isolated from forest soil.</title>
        <authorList>
            <person name="Gao Z.-H."/>
            <person name="Qiu L.-H."/>
        </authorList>
    </citation>
    <scope>NUCLEOTIDE SEQUENCE [LARGE SCALE GENOMIC DNA]</scope>
    <source>
        <strain evidence="2 3">KACC 12747</strain>
    </source>
</reference>
<dbReference type="RefSeq" id="WP_131412649.1">
    <property type="nucleotide sequence ID" value="NZ_SJTG01000005.1"/>
</dbReference>
<name>A0A4R0YLZ1_9GAMM</name>
<proteinExistence type="predicted"/>
<evidence type="ECO:0008006" key="4">
    <source>
        <dbReference type="Google" id="ProtNLM"/>
    </source>
</evidence>
<comment type="caution">
    <text evidence="2">The sequence shown here is derived from an EMBL/GenBank/DDBJ whole genome shotgun (WGS) entry which is preliminary data.</text>
</comment>
<evidence type="ECO:0000256" key="1">
    <source>
        <dbReference type="SAM" id="SignalP"/>
    </source>
</evidence>
<gene>
    <name evidence="2" type="ORF">EZM97_32625</name>
</gene>
<dbReference type="EMBL" id="SJTG01000005">
    <property type="protein sequence ID" value="TCI07335.1"/>
    <property type="molecule type" value="Genomic_DNA"/>
</dbReference>
<dbReference type="Proteomes" id="UP000291822">
    <property type="component" value="Unassembled WGS sequence"/>
</dbReference>
<organism evidence="2 3">
    <name type="scientific">Dyella soli</name>
    <dbReference type="NCBI Taxonomy" id="522319"/>
    <lineage>
        <taxon>Bacteria</taxon>
        <taxon>Pseudomonadati</taxon>
        <taxon>Pseudomonadota</taxon>
        <taxon>Gammaproteobacteria</taxon>
        <taxon>Lysobacterales</taxon>
        <taxon>Rhodanobacteraceae</taxon>
        <taxon>Dyella</taxon>
    </lineage>
</organism>
<accession>A0A4R0YLZ1</accession>
<evidence type="ECO:0000313" key="3">
    <source>
        <dbReference type="Proteomes" id="UP000291822"/>
    </source>
</evidence>
<sequence length="146" mass="15908">MSRRKGWIAFVTVALLSGCAPLENTRPAEGYPDKQHPTSDTAIVACHSSQGYGCSINGVDHFKTGNAFWVRVLPGQHVLSVTIYRGTQLGGSVAQVVAVPGHVYEIRVNDMGKTFSLGTEDLGKRDSYTKRVGLEHFNATDFTAYF</sequence>
<keyword evidence="1" id="KW-0732">Signal</keyword>
<keyword evidence="3" id="KW-1185">Reference proteome</keyword>
<protein>
    <recommendedName>
        <fullName evidence="4">DUF2846 domain-containing protein</fullName>
    </recommendedName>
</protein>